<dbReference type="PANTHER" id="PTHR46943:SF1">
    <property type="entry name" value="PENTRAXIN-RELATED PROTEIN PTX3"/>
    <property type="match status" value="1"/>
</dbReference>
<dbReference type="RefSeq" id="WP_146169624.1">
    <property type="nucleotide sequence ID" value="NZ_BOMO01000181.1"/>
</dbReference>
<dbReference type="Gene3D" id="2.60.120.200">
    <property type="match status" value="1"/>
</dbReference>
<feature type="domain" description="LamG-like jellyroll fold" evidence="5">
    <location>
        <begin position="775"/>
        <end position="917"/>
    </location>
</feature>
<reference evidence="6 7" key="1">
    <citation type="submission" date="2018-03" db="EMBL/GenBank/DDBJ databases">
        <title>Genomic Encyclopedia of Archaeal and Bacterial Type Strains, Phase II (KMG-II): from individual species to whole genera.</title>
        <authorList>
            <person name="Goeker M."/>
        </authorList>
    </citation>
    <scope>NUCLEOTIDE SEQUENCE [LARGE SCALE GENOMIC DNA]</scope>
    <source>
        <strain evidence="6 7">DSM 43146</strain>
    </source>
</reference>
<sequence>MHHRLRFAMSFFVSALLTVTSSLVTATEAAAEPSRSPERCPAGVEGEAAAARAAVACRGRVEVTSLGDERTQVFATGDGSFVSETSAVVRRVRSAAGKWVKPDPILEADDEGRLVPAAAALDISFSGGGSGPAITVGRGESRLSLTWLNKLPAPRVSGASATYAEVYPGVDLVLTAEAEGFTEMLVVKTPTAAANPALTSVRFKMATRKLKLRKGASGDLSAVTDSGVRLFGSGTPMMWDSSKPADDSRADGPSLASRLAVPGQRSKVMPLALNKGHLVIHPDTTMLRSKAMKFPVYIDPGISASTWTMINSAYPSQSYWSYDRRDCPAPHTAVPCAKVGYTTTPKAMIYRSLFSFNISTLLDKHIQKAVLSMDTVYSYSNTDYGTQARVVTGGINSGTTWTNSVDKWGGVAATALSHAYDRKRYHTEWGVVGAVTTASKGDATVLTFGLRAVSESNVYHWKKFDASTAVLSVTYNSYPNAPQWVDVGEKTCARGTSRPYIRTTTPKLRAKLTDPDGTSRLLKGTFYWRKYGVAQNDNDKIAQGSVTPGQTAVVTIPSGRLADGSTYVVDAVANDGIDNGQRSVTCEFIVDATPPPAPGGASSTAYPNNGQANGGVGTEGTFRVLPPATIPTDLDGYAWTVDPGVSAAAANQITANATSREGEFKFTPAVDRKYNLRVWTRDKAGNHSAVPFEYEFIVRAGTGPDARWTFDEQDGKDVSEHGNTVTVDGGSWTPGRGGWGKALLADGTSTTAVTAGPITTNDPQTGDPISLHSNGNFTVAATVRLDSTEGSGQRVIMAQDGDRTSPFLLSYSVADKKWRFAVAATDADAPVTAAVLSNATATTGVWTRLLATYDGTTRVLRLYVNGALQTATATAAAAFDATGPVTIGRGRQAGVPANFFAGAIDDVRIYGRVVVGTEGEFTLLQRPNPPLVTFPAGASAYVGRTLTAVVSAGGDTTVTRVRYQVGANGEAKVETLSAAGGQKTLTLPVTSAGTPHLILTSLDSGNLESAAHGSVLTFTEPPKLSGRVVDAITDAALSGVPVRLRPGDRIQNTNANGEYAFTGLDPGDYTLSVAYAGSGCAAMTATTEVAVTGDEVRNLRIAPESDTYGYVCRVKTSTPFVAGTTKLALSGYKAAVQVPNLPFAVPYYGKTYQSLWVSVDGFLSFVNPSSRYYEVGVSLPDRRNAPWAAVAPFLSSLDVDAQASVWTSVTGTGAGQRFVVEWRNVLIRGTTSRLTFEAILAPNGDITFNYSGLSGDLPKGAGATVGITSPGGNYAMQYSFQEPVLASGAAVTFIHPAESVANLVGSISGMVVDPTGEAREGVRVWMDGSYSAVTDGTGYFRIDGVENGTYQIGANVGCFELDDQLATVDGDSWHEGVLRGATDSFGNWCEVTEEAWMAADNELQFALNGEINTSLPFPVRFFNNSFTAATVDRWGTLIFQGGSIPNAGGRVYMWPGAPQAVDEKTKVYTGVVGVSPNRRYVLEWRDLTVRDSPDLRFDLQLVIGEDSSITVGSRNLPSGRDAEIYFYGGGSSYIELIYYEDGRGLRAGKTVTFRPPAAA</sequence>
<feature type="region of interest" description="Disordered" evidence="3">
    <location>
        <begin position="713"/>
        <end position="732"/>
    </location>
</feature>
<dbReference type="GO" id="GO:0004180">
    <property type="term" value="F:carboxypeptidase activity"/>
    <property type="evidence" value="ECO:0007669"/>
    <property type="project" value="UniProtKB-KW"/>
</dbReference>
<dbReference type="Proteomes" id="UP000239415">
    <property type="component" value="Unassembled WGS sequence"/>
</dbReference>
<keyword evidence="6" id="KW-0645">Protease</keyword>
<dbReference type="InterPro" id="IPR013320">
    <property type="entry name" value="ConA-like_dom_sf"/>
</dbReference>
<dbReference type="Pfam" id="PF13620">
    <property type="entry name" value="CarboxypepD_reg"/>
    <property type="match status" value="2"/>
</dbReference>
<accession>A0A2T0JLC6</accession>
<feature type="signal peptide" evidence="4">
    <location>
        <begin position="1"/>
        <end position="26"/>
    </location>
</feature>
<dbReference type="SUPFAM" id="SSF49452">
    <property type="entry name" value="Starch-binding domain-like"/>
    <property type="match status" value="2"/>
</dbReference>
<keyword evidence="2" id="KW-1015">Disulfide bond</keyword>
<keyword evidence="7" id="KW-1185">Reference proteome</keyword>
<dbReference type="EMBL" id="PVMZ01000040">
    <property type="protein sequence ID" value="PRX08404.1"/>
    <property type="molecule type" value="Genomic_DNA"/>
</dbReference>
<dbReference type="InterPro" id="IPR042837">
    <property type="entry name" value="PTX3"/>
</dbReference>
<evidence type="ECO:0000313" key="6">
    <source>
        <dbReference type="EMBL" id="PRX08404.1"/>
    </source>
</evidence>
<name>A0A2T0JLC6_9ACTN</name>
<proteinExistence type="predicted"/>
<gene>
    <name evidence="6" type="ORF">CLV67_1403</name>
</gene>
<evidence type="ECO:0000259" key="5">
    <source>
        <dbReference type="SMART" id="SM00560"/>
    </source>
</evidence>
<keyword evidence="1 4" id="KW-0732">Signal</keyword>
<feature type="chain" id="PRO_5038633762" evidence="4">
    <location>
        <begin position="27"/>
        <end position="1559"/>
    </location>
</feature>
<comment type="caution">
    <text evidence="6">The sequence shown here is derived from an EMBL/GenBank/DDBJ whole genome shotgun (WGS) entry which is preliminary data.</text>
</comment>
<dbReference type="Pfam" id="PF13385">
    <property type="entry name" value="Laminin_G_3"/>
    <property type="match status" value="1"/>
</dbReference>
<dbReference type="OrthoDB" id="3305251at2"/>
<dbReference type="Gene3D" id="2.60.40.1120">
    <property type="entry name" value="Carboxypeptidase-like, regulatory domain"/>
    <property type="match status" value="2"/>
</dbReference>
<dbReference type="InterPro" id="IPR013784">
    <property type="entry name" value="Carb-bd-like_fold"/>
</dbReference>
<keyword evidence="6" id="KW-0121">Carboxypeptidase</keyword>
<protein>
    <submittedName>
        <fullName evidence="6">Carboxypeptidase family protein</fullName>
    </submittedName>
</protein>
<dbReference type="SUPFAM" id="SSF49899">
    <property type="entry name" value="Concanavalin A-like lectins/glucanases"/>
    <property type="match status" value="1"/>
</dbReference>
<dbReference type="NCBIfam" id="NF033679">
    <property type="entry name" value="DNRLRE_dom"/>
    <property type="match status" value="1"/>
</dbReference>
<organism evidence="6 7">
    <name type="scientific">Actinoplanes italicus</name>
    <dbReference type="NCBI Taxonomy" id="113567"/>
    <lineage>
        <taxon>Bacteria</taxon>
        <taxon>Bacillati</taxon>
        <taxon>Actinomycetota</taxon>
        <taxon>Actinomycetes</taxon>
        <taxon>Micromonosporales</taxon>
        <taxon>Micromonosporaceae</taxon>
        <taxon>Actinoplanes</taxon>
    </lineage>
</organism>
<dbReference type="GO" id="GO:0030246">
    <property type="term" value="F:carbohydrate binding"/>
    <property type="evidence" value="ECO:0007669"/>
    <property type="project" value="InterPro"/>
</dbReference>
<dbReference type="SMART" id="SM00560">
    <property type="entry name" value="LamGL"/>
    <property type="match status" value="1"/>
</dbReference>
<dbReference type="InterPro" id="IPR006558">
    <property type="entry name" value="LamG-like"/>
</dbReference>
<evidence type="ECO:0000256" key="1">
    <source>
        <dbReference type="ARBA" id="ARBA00022729"/>
    </source>
</evidence>
<evidence type="ECO:0000313" key="7">
    <source>
        <dbReference type="Proteomes" id="UP000239415"/>
    </source>
</evidence>
<keyword evidence="6" id="KW-0378">Hydrolase</keyword>
<dbReference type="GO" id="GO:0006955">
    <property type="term" value="P:immune response"/>
    <property type="evidence" value="ECO:0007669"/>
    <property type="project" value="InterPro"/>
</dbReference>
<evidence type="ECO:0000256" key="2">
    <source>
        <dbReference type="ARBA" id="ARBA00023157"/>
    </source>
</evidence>
<evidence type="ECO:0000256" key="3">
    <source>
        <dbReference type="SAM" id="MobiDB-lite"/>
    </source>
</evidence>
<dbReference type="PANTHER" id="PTHR46943">
    <property type="entry name" value="PENTRAXIN-RELATED PROTEIN PTX3"/>
    <property type="match status" value="1"/>
</dbReference>
<evidence type="ECO:0000256" key="4">
    <source>
        <dbReference type="SAM" id="SignalP"/>
    </source>
</evidence>